<reference evidence="2" key="2">
    <citation type="submission" date="2025-09" db="UniProtKB">
        <authorList>
            <consortium name="Ensembl"/>
        </authorList>
    </citation>
    <scope>IDENTIFICATION</scope>
</reference>
<organism evidence="2 3">
    <name type="scientific">Cyprinodon variegatus</name>
    <name type="common">Sheepshead minnow</name>
    <dbReference type="NCBI Taxonomy" id="28743"/>
    <lineage>
        <taxon>Eukaryota</taxon>
        <taxon>Metazoa</taxon>
        <taxon>Chordata</taxon>
        <taxon>Craniata</taxon>
        <taxon>Vertebrata</taxon>
        <taxon>Euteleostomi</taxon>
        <taxon>Actinopterygii</taxon>
        <taxon>Neopterygii</taxon>
        <taxon>Teleostei</taxon>
        <taxon>Neoteleostei</taxon>
        <taxon>Acanthomorphata</taxon>
        <taxon>Ovalentaria</taxon>
        <taxon>Atherinomorphae</taxon>
        <taxon>Cyprinodontiformes</taxon>
        <taxon>Cyprinodontidae</taxon>
        <taxon>Cyprinodon</taxon>
    </lineage>
</organism>
<evidence type="ECO:0000256" key="1">
    <source>
        <dbReference type="SAM" id="MobiDB-lite"/>
    </source>
</evidence>
<dbReference type="GeneTree" id="ENSGT00940000160789"/>
<evidence type="ECO:0000313" key="3">
    <source>
        <dbReference type="Proteomes" id="UP000265020"/>
    </source>
</evidence>
<evidence type="ECO:0008006" key="4">
    <source>
        <dbReference type="Google" id="ProtNLM"/>
    </source>
</evidence>
<protein>
    <recommendedName>
        <fullName evidence="4">L1 transposable element RRM domain-containing protein</fullName>
    </recommendedName>
</protein>
<dbReference type="InterPro" id="IPR004244">
    <property type="entry name" value="Transposase_22"/>
</dbReference>
<feature type="compositionally biased region" description="Basic and acidic residues" evidence="1">
    <location>
        <begin position="31"/>
        <end position="44"/>
    </location>
</feature>
<dbReference type="PANTHER" id="PTHR11505">
    <property type="entry name" value="L1 TRANSPOSABLE ELEMENT-RELATED"/>
    <property type="match status" value="1"/>
</dbReference>
<dbReference type="AlphaFoldDB" id="A0A3Q2DIG4"/>
<accession>A0A3Q2DIG4</accession>
<proteinExistence type="predicted"/>
<keyword evidence="3" id="KW-1185">Reference proteome</keyword>
<dbReference type="Proteomes" id="UP000265020">
    <property type="component" value="Unassembled WGS sequence"/>
</dbReference>
<name>A0A3Q2DIG4_CYPVA</name>
<dbReference type="STRING" id="28743.ENSCVAP00000018968"/>
<reference evidence="2" key="1">
    <citation type="submission" date="2025-08" db="UniProtKB">
        <authorList>
            <consortium name="Ensembl"/>
        </authorList>
    </citation>
    <scope>IDENTIFICATION</scope>
</reference>
<dbReference type="Gene3D" id="3.30.70.1820">
    <property type="entry name" value="L1 transposable element, RRM domain"/>
    <property type="match status" value="1"/>
</dbReference>
<dbReference type="Ensembl" id="ENSCVAT00000028044.1">
    <property type="protein sequence ID" value="ENSCVAP00000018968.1"/>
    <property type="gene ID" value="ENSCVAG00000022290.1"/>
</dbReference>
<evidence type="ECO:0000313" key="2">
    <source>
        <dbReference type="Ensembl" id="ENSCVAP00000018968.1"/>
    </source>
</evidence>
<dbReference type="OMA" id="HERAIRY"/>
<sequence>MVRGSSRAMERKSHGSYKFNHGVGNSAPSPSDKRKQNTKMKEGCQDVCRPQSKEDAENYSVPQGQLDLIEEIRSLRQEHKQAAMENNQGIARAEKNIQEIIKRMSVMETRTTELEKQVVLREDRMVKLEKAVVHLLQNEAKISAKCNDLEARERRKNIRICGVPEQSEKDDMIRFLEELISSMLEIQLKQDMDIERVYRIGNTAQMRASVPHTAAPRPILVRFWNYQVKEKVTQAAWKQRNVYKGQDIYFNLDYTADIQRQRVRVRGVIKRLKELNVKAIFLDGGIKSFTYLKDAAAILREMDHEKLEKYPGSEKSWRKPGRSKLQYYPWSLGPSGQ</sequence>
<feature type="region of interest" description="Disordered" evidence="1">
    <location>
        <begin position="1"/>
        <end position="60"/>
    </location>
</feature>